<proteinExistence type="predicted"/>
<name>A0A1I5X8U3_9PSEU</name>
<reference evidence="1 2" key="1">
    <citation type="submission" date="2016-10" db="EMBL/GenBank/DDBJ databases">
        <authorList>
            <person name="de Groot N.N."/>
        </authorList>
    </citation>
    <scope>NUCLEOTIDE SEQUENCE [LARGE SCALE GENOMIC DNA]</scope>
    <source>
        <strain evidence="1 2">DSM 44637</strain>
    </source>
</reference>
<organism evidence="1 2">
    <name type="scientific">Amycolatopsis rubida</name>
    <dbReference type="NCBI Taxonomy" id="112413"/>
    <lineage>
        <taxon>Bacteria</taxon>
        <taxon>Bacillati</taxon>
        <taxon>Actinomycetota</taxon>
        <taxon>Actinomycetes</taxon>
        <taxon>Pseudonocardiales</taxon>
        <taxon>Pseudonocardiaceae</taxon>
        <taxon>Amycolatopsis</taxon>
    </lineage>
</organism>
<dbReference type="STRING" id="112413.SAMN05421854_110101"/>
<dbReference type="AlphaFoldDB" id="A0A1I5X8U3"/>
<evidence type="ECO:0000313" key="1">
    <source>
        <dbReference type="EMBL" id="SFQ28388.1"/>
    </source>
</evidence>
<accession>A0A1I5X8U3</accession>
<evidence type="ECO:0000313" key="2">
    <source>
        <dbReference type="Proteomes" id="UP000199137"/>
    </source>
</evidence>
<sequence>MQAKAARRRGGTSVGELLKKRFGIEPWEWTRLKVVYEAAQAGDEDAAEFVREIDAKQTTVSAAYGQLHRNLQAETDRQNLPKTVRLRAVYDVALRSNGFAETTARAVRLDVPVNTSGMEPDDVADCIVQLRAAGRNMKELADRLSRSQGGT</sequence>
<dbReference type="EMBL" id="FOWC01000010">
    <property type="protein sequence ID" value="SFQ28388.1"/>
    <property type="molecule type" value="Genomic_DNA"/>
</dbReference>
<gene>
    <name evidence="1" type="ORF">SAMN05421854_110101</name>
</gene>
<dbReference type="Proteomes" id="UP000199137">
    <property type="component" value="Unassembled WGS sequence"/>
</dbReference>
<protein>
    <submittedName>
        <fullName evidence="1">Uncharacterized protein</fullName>
    </submittedName>
</protein>